<dbReference type="Gene3D" id="3.40.1740.10">
    <property type="entry name" value="VC0467-like"/>
    <property type="match status" value="1"/>
</dbReference>
<accession>A0A3L8P693</accession>
<gene>
    <name evidence="2" type="ORF">D9V37_07910</name>
</gene>
<protein>
    <recommendedName>
        <fullName evidence="4">YqgE/AlgH family protein</fullName>
    </recommendedName>
</protein>
<dbReference type="AlphaFoldDB" id="A0A3L8P693"/>
<dbReference type="InterPro" id="IPR003774">
    <property type="entry name" value="AlgH-like"/>
</dbReference>
<keyword evidence="3" id="KW-1185">Reference proteome</keyword>
<dbReference type="SUPFAM" id="SSF143456">
    <property type="entry name" value="VC0467-like"/>
    <property type="match status" value="1"/>
</dbReference>
<dbReference type="EMBL" id="RDBE01000006">
    <property type="protein sequence ID" value="RLV50129.1"/>
    <property type="molecule type" value="Genomic_DNA"/>
</dbReference>
<comment type="caution">
    <text evidence="2">The sequence shown here is derived from an EMBL/GenBank/DDBJ whole genome shotgun (WGS) entry which is preliminary data.</text>
</comment>
<name>A0A3L8P693_9ACTN</name>
<dbReference type="PANTHER" id="PTHR30327:SF1">
    <property type="entry name" value="UPF0301 PROTEIN YQGE"/>
    <property type="match status" value="1"/>
</dbReference>
<comment type="similarity">
    <text evidence="1">Belongs to the UPF0301 (AlgH) family.</text>
</comment>
<evidence type="ECO:0000313" key="3">
    <source>
        <dbReference type="Proteomes" id="UP000281708"/>
    </source>
</evidence>
<evidence type="ECO:0000256" key="1">
    <source>
        <dbReference type="ARBA" id="ARBA00009600"/>
    </source>
</evidence>
<dbReference type="PANTHER" id="PTHR30327">
    <property type="entry name" value="UNCHARACTERIZED PROTEIN YQGE"/>
    <property type="match status" value="1"/>
</dbReference>
<dbReference type="Proteomes" id="UP000281708">
    <property type="component" value="Unassembled WGS sequence"/>
</dbReference>
<organism evidence="2 3">
    <name type="scientific">Nocardioides mangrovicus</name>
    <dbReference type="NCBI Taxonomy" id="2478913"/>
    <lineage>
        <taxon>Bacteria</taxon>
        <taxon>Bacillati</taxon>
        <taxon>Actinomycetota</taxon>
        <taxon>Actinomycetes</taxon>
        <taxon>Propionibacteriales</taxon>
        <taxon>Nocardioidaceae</taxon>
        <taxon>Nocardioides</taxon>
    </lineage>
</organism>
<evidence type="ECO:0000313" key="2">
    <source>
        <dbReference type="EMBL" id="RLV50129.1"/>
    </source>
</evidence>
<evidence type="ECO:0008006" key="4">
    <source>
        <dbReference type="Google" id="ProtNLM"/>
    </source>
</evidence>
<dbReference type="Pfam" id="PF02622">
    <property type="entry name" value="DUF179"/>
    <property type="match status" value="1"/>
</dbReference>
<proteinExistence type="inferred from homology"/>
<reference evidence="2 3" key="1">
    <citation type="submission" date="2018-10" db="EMBL/GenBank/DDBJ databases">
        <title>Marmoricola sp. 4Q3S-7 whole genome shotgun sequence.</title>
        <authorList>
            <person name="Li F."/>
        </authorList>
    </citation>
    <scope>NUCLEOTIDE SEQUENCE [LARGE SCALE GENOMIC DNA]</scope>
    <source>
        <strain evidence="2 3">4Q3S-7</strain>
    </source>
</reference>
<dbReference type="OrthoDB" id="9807486at2"/>
<dbReference type="GO" id="GO:0005829">
    <property type="term" value="C:cytosol"/>
    <property type="evidence" value="ECO:0007669"/>
    <property type="project" value="TreeGrafter"/>
</dbReference>
<sequence>MLRDPHFVRTIVLLLEVETGDRDGDGDSGGEDAVDREGSVLGVVLNRPGTVAVGDVLAAWGPAVSAPAVLFEGGPVSPESAVAVGRLSDPRAGDPVGWRALDEATGLVDLDTPTELVGPALAGLRIYAGYAGWSWSQLLGEIAEGAWYVVPSVPEDLLVEDPAALWRQVLGRQPGDLAWLATWPADPTQN</sequence>